<evidence type="ECO:0000256" key="1">
    <source>
        <dbReference type="SAM" id="SignalP"/>
    </source>
</evidence>
<reference evidence="3 4" key="1">
    <citation type="submission" date="2020-08" db="EMBL/GenBank/DDBJ databases">
        <title>Complete Genome Sequence of Effusibacillus dendaii Strain skT53, Isolated from Farmland soil.</title>
        <authorList>
            <person name="Konishi T."/>
            <person name="Kawasaki H."/>
        </authorList>
    </citation>
    <scope>NUCLEOTIDE SEQUENCE [LARGE SCALE GENOMIC DNA]</scope>
    <source>
        <strain evidence="4">skT53</strain>
    </source>
</reference>
<evidence type="ECO:0000259" key="2">
    <source>
        <dbReference type="PROSITE" id="PS51272"/>
    </source>
</evidence>
<dbReference type="KEGG" id="eff:skT53_16990"/>
<dbReference type="PANTHER" id="PTHR43308">
    <property type="entry name" value="OUTER MEMBRANE PROTEIN ALPHA-RELATED"/>
    <property type="match status" value="1"/>
</dbReference>
<dbReference type="Pfam" id="PF00395">
    <property type="entry name" value="SLH"/>
    <property type="match status" value="2"/>
</dbReference>
<gene>
    <name evidence="3" type="ORF">skT53_16990</name>
</gene>
<protein>
    <recommendedName>
        <fullName evidence="2">SLH domain-containing protein</fullName>
    </recommendedName>
</protein>
<feature type="signal peptide" evidence="1">
    <location>
        <begin position="1"/>
        <end position="23"/>
    </location>
</feature>
<proteinExistence type="predicted"/>
<keyword evidence="1" id="KW-0732">Signal</keyword>
<dbReference type="AlphaFoldDB" id="A0A7I8D9B6"/>
<evidence type="ECO:0000313" key="4">
    <source>
        <dbReference type="Proteomes" id="UP000593802"/>
    </source>
</evidence>
<dbReference type="InterPro" id="IPR051465">
    <property type="entry name" value="Cell_Envelope_Struct_Comp"/>
</dbReference>
<feature type="domain" description="SLH" evidence="2">
    <location>
        <begin position="114"/>
        <end position="176"/>
    </location>
</feature>
<dbReference type="PANTHER" id="PTHR43308:SF5">
    <property type="entry name" value="S-LAYER PROTEIN _ PEPTIDOGLYCAN ENDO-BETA-N-ACETYLGLUCOSAMINIDASE"/>
    <property type="match status" value="1"/>
</dbReference>
<organism evidence="3 4">
    <name type="scientific">Effusibacillus dendaii</name>
    <dbReference type="NCBI Taxonomy" id="2743772"/>
    <lineage>
        <taxon>Bacteria</taxon>
        <taxon>Bacillati</taxon>
        <taxon>Bacillota</taxon>
        <taxon>Bacilli</taxon>
        <taxon>Bacillales</taxon>
        <taxon>Alicyclobacillaceae</taxon>
        <taxon>Effusibacillus</taxon>
    </lineage>
</organism>
<keyword evidence="4" id="KW-1185">Reference proteome</keyword>
<dbReference type="InterPro" id="IPR025748">
    <property type="entry name" value="PrcB_C_dom"/>
</dbReference>
<evidence type="ECO:0000313" key="3">
    <source>
        <dbReference type="EMBL" id="BCJ86714.1"/>
    </source>
</evidence>
<name>A0A7I8D9B6_9BACL</name>
<dbReference type="Proteomes" id="UP000593802">
    <property type="component" value="Chromosome"/>
</dbReference>
<sequence length="290" mass="31408">MRKQVVVSFMAGLVAGSIGTAQAQPVFTDIESHWAASCITRLQQAGILHGVGDGRFAPDDFVTKEQFFGLLLRVTGMPVEDQTGSGLFVTRKQAAVWLSHILPPMNTGIAGGLNAPFTDTNGLTKEEQQAISQLYHLGIMLGDSGSFRPDDYLTRAETAALIERVMDRISSETGGKAIQAEKVDLATAGTAVKEWVNQVKSAAGLYSKTVDGKTYILVSRGEMPNPGYQVVIRQALETDQKIRLDVTLANPKPGFMYPQIIVTPFDLIAVPATNKSVELIHMTESDLSKR</sequence>
<accession>A0A7I8D9B6</accession>
<feature type="domain" description="SLH" evidence="2">
    <location>
        <begin position="22"/>
        <end position="85"/>
    </location>
</feature>
<dbReference type="InterPro" id="IPR001119">
    <property type="entry name" value="SLH_dom"/>
</dbReference>
<feature type="chain" id="PRO_5032626331" description="SLH domain-containing protein" evidence="1">
    <location>
        <begin position="24"/>
        <end position="290"/>
    </location>
</feature>
<dbReference type="RefSeq" id="WP_200760686.1">
    <property type="nucleotide sequence ID" value="NZ_AP023366.1"/>
</dbReference>
<dbReference type="EMBL" id="AP023366">
    <property type="protein sequence ID" value="BCJ86714.1"/>
    <property type="molecule type" value="Genomic_DNA"/>
</dbReference>
<dbReference type="Pfam" id="PF14343">
    <property type="entry name" value="PrcB_C"/>
    <property type="match status" value="1"/>
</dbReference>
<dbReference type="PROSITE" id="PS51272">
    <property type="entry name" value="SLH"/>
    <property type="match status" value="2"/>
</dbReference>